<dbReference type="OrthoDB" id="1752706at2"/>
<reference evidence="2 3" key="1">
    <citation type="journal article" date="2017" name="Genome Announc.">
        <title>Draft Genome Sequence of Romboutsia weinsteinii sp. nov. Strain CCRI-19649(T) Isolated from Surface Water.</title>
        <authorList>
            <person name="Maheux A.F."/>
            <person name="Boudreau D.K."/>
            <person name="Berube E."/>
            <person name="Boissinot M."/>
            <person name="Cantin P."/>
            <person name="Raymond F."/>
            <person name="Corbeil J."/>
            <person name="Omar R.F."/>
            <person name="Bergeron M.G."/>
        </authorList>
    </citation>
    <scope>NUCLEOTIDE SEQUENCE [LARGE SCALE GENOMIC DNA]</scope>
    <source>
        <strain evidence="2 3">CCRI-19649</strain>
    </source>
</reference>
<dbReference type="AlphaFoldDB" id="A0A371J8F8"/>
<dbReference type="Proteomes" id="UP000215694">
    <property type="component" value="Unassembled WGS sequence"/>
</dbReference>
<comment type="caution">
    <text evidence="2">The sequence shown here is derived from an EMBL/GenBank/DDBJ whole genome shotgun (WGS) entry which is preliminary data.</text>
</comment>
<proteinExistence type="predicted"/>
<evidence type="ECO:0000256" key="1">
    <source>
        <dbReference type="SAM" id="SignalP"/>
    </source>
</evidence>
<feature type="chain" id="PRO_5039090809" description="LysM domain-containing protein" evidence="1">
    <location>
        <begin position="18"/>
        <end position="131"/>
    </location>
</feature>
<evidence type="ECO:0008006" key="4">
    <source>
        <dbReference type="Google" id="ProtNLM"/>
    </source>
</evidence>
<name>A0A371J8F8_9FIRM</name>
<accession>A0A371J8F8</accession>
<evidence type="ECO:0000313" key="2">
    <source>
        <dbReference type="EMBL" id="RDY28993.1"/>
    </source>
</evidence>
<keyword evidence="1" id="KW-0732">Signal</keyword>
<dbReference type="RefSeq" id="WP_094367236.1">
    <property type="nucleotide sequence ID" value="NZ_NOJY02000004.1"/>
</dbReference>
<evidence type="ECO:0000313" key="3">
    <source>
        <dbReference type="Proteomes" id="UP000215694"/>
    </source>
</evidence>
<protein>
    <recommendedName>
        <fullName evidence="4">LysM domain-containing protein</fullName>
    </recommendedName>
</protein>
<keyword evidence="3" id="KW-1185">Reference proteome</keyword>
<feature type="signal peptide" evidence="1">
    <location>
        <begin position="1"/>
        <end position="17"/>
    </location>
</feature>
<gene>
    <name evidence="2" type="ORF">CHL78_003475</name>
</gene>
<dbReference type="EMBL" id="NOJY02000004">
    <property type="protein sequence ID" value="RDY28993.1"/>
    <property type="molecule type" value="Genomic_DNA"/>
</dbReference>
<organism evidence="2 3">
    <name type="scientific">Romboutsia weinsteinii</name>
    <dbReference type="NCBI Taxonomy" id="2020949"/>
    <lineage>
        <taxon>Bacteria</taxon>
        <taxon>Bacillati</taxon>
        <taxon>Bacillota</taxon>
        <taxon>Clostridia</taxon>
        <taxon>Peptostreptococcales</taxon>
        <taxon>Peptostreptococcaceae</taxon>
        <taxon>Romboutsia</taxon>
    </lineage>
</organism>
<sequence>MKYFFIFLIMLCFIAPAVEENKDASQVFKDSIYNYITCLDTATKYLSENVPAFSKFAELPYKIAYKKVMDDRVFTKHLVMSGETLDDIICTYNNNVDDIEDFRKVVYMENQDIITKDYEIKSGDYLTVPSD</sequence>